<dbReference type="OrthoDB" id="3611744at2"/>
<sequence>MRLGIMQPYVFPYIGYYQLISSVDKFIIYDDVNYIKQGWINRNQFLLNHSAFKYVIPLKEASSFKHIADTFIDPRSYPHWCVKFFKTLEQAYRRAPFYDQVLPLIKNCFLELENFTINELASNSLKKTSAYLNIDTTFAHSNNCYANEQLSGQERIIDICLKENAETYMNAVGGQQLYSFNDFSTHKIDLVFLKTGEITYTQFNGTFIAGLSMIDVLMFNSAEQISKMLKTYNLITA</sequence>
<organism evidence="1 2">
    <name type="scientific">Pedobacter chinensis</name>
    <dbReference type="NCBI Taxonomy" id="2282421"/>
    <lineage>
        <taxon>Bacteria</taxon>
        <taxon>Pseudomonadati</taxon>
        <taxon>Bacteroidota</taxon>
        <taxon>Sphingobacteriia</taxon>
        <taxon>Sphingobacteriales</taxon>
        <taxon>Sphingobacteriaceae</taxon>
        <taxon>Pedobacter</taxon>
    </lineage>
</organism>
<protein>
    <recommendedName>
        <fullName evidence="3">Glycine transferase</fullName>
    </recommendedName>
</protein>
<accession>A0A369PT40</accession>
<evidence type="ECO:0000313" key="2">
    <source>
        <dbReference type="Proteomes" id="UP000253961"/>
    </source>
</evidence>
<comment type="caution">
    <text evidence="1">The sequence shown here is derived from an EMBL/GenBank/DDBJ whole genome shotgun (WGS) entry which is preliminary data.</text>
</comment>
<dbReference type="EMBL" id="QPKV01000006">
    <property type="protein sequence ID" value="RDC55821.1"/>
    <property type="molecule type" value="Genomic_DNA"/>
</dbReference>
<dbReference type="Proteomes" id="UP000253961">
    <property type="component" value="Unassembled WGS sequence"/>
</dbReference>
<dbReference type="InterPro" id="IPR014985">
    <property type="entry name" value="WbqC"/>
</dbReference>
<keyword evidence="2" id="KW-1185">Reference proteome</keyword>
<dbReference type="AlphaFoldDB" id="A0A369PT40"/>
<evidence type="ECO:0008006" key="3">
    <source>
        <dbReference type="Google" id="ProtNLM"/>
    </source>
</evidence>
<evidence type="ECO:0000313" key="1">
    <source>
        <dbReference type="EMBL" id="RDC55821.1"/>
    </source>
</evidence>
<name>A0A369PT40_9SPHI</name>
<proteinExistence type="predicted"/>
<gene>
    <name evidence="1" type="ORF">DU508_16300</name>
</gene>
<reference evidence="1 2" key="1">
    <citation type="submission" date="2018-07" db="EMBL/GenBank/DDBJ databases">
        <title>Pedobacter sp. nov., isolated from soil.</title>
        <authorList>
            <person name="Zhou L.Y."/>
            <person name="Du Z.J."/>
        </authorList>
    </citation>
    <scope>NUCLEOTIDE SEQUENCE [LARGE SCALE GENOMIC DNA]</scope>
    <source>
        <strain evidence="1 2">JDX94</strain>
    </source>
</reference>
<dbReference type="Pfam" id="PF08889">
    <property type="entry name" value="WbqC"/>
    <property type="match status" value="1"/>
</dbReference>
<dbReference type="RefSeq" id="WP_115403857.1">
    <property type="nucleotide sequence ID" value="NZ_QPKV01000006.1"/>
</dbReference>